<proteinExistence type="predicted"/>
<dbReference type="AlphaFoldDB" id="A0A1X3D2E7"/>
<dbReference type="EMBL" id="MTAC01000046">
    <property type="protein sequence ID" value="OSI28327.1"/>
    <property type="molecule type" value="Genomic_DNA"/>
</dbReference>
<reference evidence="3" key="1">
    <citation type="submission" date="2017-01" db="EMBL/GenBank/DDBJ databases">
        <authorList>
            <person name="Mah S.A."/>
            <person name="Swanson W.J."/>
            <person name="Moy G.W."/>
            <person name="Vacquier V.D."/>
        </authorList>
    </citation>
    <scope>NUCLEOTIDE SEQUENCE [LARGE SCALE GENOMIC DNA]</scope>
    <source>
        <strain evidence="3">124861</strain>
    </source>
</reference>
<organism evidence="1 3">
    <name type="scientific">Neisseria dumasiana</name>
    <dbReference type="NCBI Taxonomy" id="1931275"/>
    <lineage>
        <taxon>Bacteria</taxon>
        <taxon>Pseudomonadati</taxon>
        <taxon>Pseudomonadota</taxon>
        <taxon>Betaproteobacteria</taxon>
        <taxon>Neisseriales</taxon>
        <taxon>Neisseriaceae</taxon>
        <taxon>Neisseria</taxon>
    </lineage>
</organism>
<keyword evidence="4" id="KW-1185">Reference proteome</keyword>
<dbReference type="Proteomes" id="UP000193303">
    <property type="component" value="Unassembled WGS sequence"/>
</dbReference>
<comment type="caution">
    <text evidence="1">The sequence shown here is derived from an EMBL/GenBank/DDBJ whole genome shotgun (WGS) entry which is preliminary data.</text>
</comment>
<protein>
    <submittedName>
        <fullName evidence="1">Uncharacterized protein</fullName>
    </submittedName>
</protein>
<evidence type="ECO:0000313" key="2">
    <source>
        <dbReference type="EMBL" id="OSI28327.1"/>
    </source>
</evidence>
<dbReference type="EMBL" id="MTAB01000072">
    <property type="protein sequence ID" value="OSI14068.1"/>
    <property type="molecule type" value="Genomic_DNA"/>
</dbReference>
<evidence type="ECO:0000313" key="4">
    <source>
        <dbReference type="Proteomes" id="UP000193346"/>
    </source>
</evidence>
<evidence type="ECO:0000313" key="3">
    <source>
        <dbReference type="Proteomes" id="UP000193303"/>
    </source>
</evidence>
<accession>A0A1X3D2E7</accession>
<evidence type="ECO:0000313" key="1">
    <source>
        <dbReference type="EMBL" id="OSI14068.1"/>
    </source>
</evidence>
<name>A0A1X3D2E7_9NEIS</name>
<reference evidence="1 4" key="2">
    <citation type="submission" date="2017-01" db="EMBL/GenBank/DDBJ databases">
        <authorList>
            <person name="Wolfgang W.J."/>
            <person name="Cole J."/>
            <person name="Wroblewski D."/>
            <person name="Mcginnis J."/>
            <person name="Musser K.A."/>
        </authorList>
    </citation>
    <scope>NUCLEOTIDE SEQUENCE</scope>
    <source>
        <strain evidence="1">124861</strain>
        <strain evidence="2 4">93087</strain>
    </source>
</reference>
<gene>
    <name evidence="1" type="ORF">BV912_12745</name>
    <name evidence="2" type="ORF">BV913_11755</name>
</gene>
<dbReference type="Proteomes" id="UP000193346">
    <property type="component" value="Unassembled WGS sequence"/>
</dbReference>
<sequence>MEMFYEIKTFTLPVIEIDDDVLVFRVEITQKDNQYFGQLLRREIYRLKPTYAPEEVVADEEIYVLDYHTIPPFEQQVFNSIDDCLNYAHSYLQDFFNQKSHK</sequence>